<dbReference type="RefSeq" id="XP_001025158.1">
    <property type="nucleotide sequence ID" value="XM_001025158.3"/>
</dbReference>
<evidence type="ECO:0000313" key="4">
    <source>
        <dbReference type="Proteomes" id="UP000009168"/>
    </source>
</evidence>
<name>I7LXM1_TETTS</name>
<feature type="compositionally biased region" description="Polar residues" evidence="2">
    <location>
        <begin position="23"/>
        <end position="34"/>
    </location>
</feature>
<dbReference type="Proteomes" id="UP000009168">
    <property type="component" value="Unassembled WGS sequence"/>
</dbReference>
<keyword evidence="1" id="KW-0175">Coiled coil</keyword>
<feature type="coiled-coil region" evidence="1">
    <location>
        <begin position="329"/>
        <end position="356"/>
    </location>
</feature>
<organism evidence="3 4">
    <name type="scientific">Tetrahymena thermophila (strain SB210)</name>
    <dbReference type="NCBI Taxonomy" id="312017"/>
    <lineage>
        <taxon>Eukaryota</taxon>
        <taxon>Sar</taxon>
        <taxon>Alveolata</taxon>
        <taxon>Ciliophora</taxon>
        <taxon>Intramacronucleata</taxon>
        <taxon>Oligohymenophorea</taxon>
        <taxon>Hymenostomatida</taxon>
        <taxon>Tetrahymenina</taxon>
        <taxon>Tetrahymenidae</taxon>
        <taxon>Tetrahymena</taxon>
    </lineage>
</organism>
<proteinExistence type="predicted"/>
<evidence type="ECO:0000256" key="1">
    <source>
        <dbReference type="SAM" id="Coils"/>
    </source>
</evidence>
<gene>
    <name evidence="3" type="ORF">TTHERM_00684570</name>
</gene>
<feature type="region of interest" description="Disordered" evidence="2">
    <location>
        <begin position="21"/>
        <end position="83"/>
    </location>
</feature>
<dbReference type="AlphaFoldDB" id="I7LXM1"/>
<accession>I7LXM1</accession>
<dbReference type="InParanoid" id="I7LXM1"/>
<protein>
    <submittedName>
        <fullName evidence="3">Uncharacterized protein</fullName>
    </submittedName>
</protein>
<dbReference type="HOGENOM" id="CLU_772722_0_0_1"/>
<reference evidence="4" key="1">
    <citation type="journal article" date="2006" name="PLoS Biol.">
        <title>Macronuclear genome sequence of the ciliate Tetrahymena thermophila, a model eukaryote.</title>
        <authorList>
            <person name="Eisen J.A."/>
            <person name="Coyne R.S."/>
            <person name="Wu M."/>
            <person name="Wu D."/>
            <person name="Thiagarajan M."/>
            <person name="Wortman J.R."/>
            <person name="Badger J.H."/>
            <person name="Ren Q."/>
            <person name="Amedeo P."/>
            <person name="Jones K.M."/>
            <person name="Tallon L.J."/>
            <person name="Delcher A.L."/>
            <person name="Salzberg S.L."/>
            <person name="Silva J.C."/>
            <person name="Haas B.J."/>
            <person name="Majoros W.H."/>
            <person name="Farzad M."/>
            <person name="Carlton J.M."/>
            <person name="Smith R.K. Jr."/>
            <person name="Garg J."/>
            <person name="Pearlman R.E."/>
            <person name="Karrer K.M."/>
            <person name="Sun L."/>
            <person name="Manning G."/>
            <person name="Elde N.C."/>
            <person name="Turkewitz A.P."/>
            <person name="Asai D.J."/>
            <person name="Wilkes D.E."/>
            <person name="Wang Y."/>
            <person name="Cai H."/>
            <person name="Collins K."/>
            <person name="Stewart B.A."/>
            <person name="Lee S.R."/>
            <person name="Wilamowska K."/>
            <person name="Weinberg Z."/>
            <person name="Ruzzo W.L."/>
            <person name="Wloga D."/>
            <person name="Gaertig J."/>
            <person name="Frankel J."/>
            <person name="Tsao C.-C."/>
            <person name="Gorovsky M.A."/>
            <person name="Keeling P.J."/>
            <person name="Waller R.F."/>
            <person name="Patron N.J."/>
            <person name="Cherry J.M."/>
            <person name="Stover N.A."/>
            <person name="Krieger C.J."/>
            <person name="del Toro C."/>
            <person name="Ryder H.F."/>
            <person name="Williamson S.C."/>
            <person name="Barbeau R.A."/>
            <person name="Hamilton E.P."/>
            <person name="Orias E."/>
        </authorList>
    </citation>
    <scope>NUCLEOTIDE SEQUENCE [LARGE SCALE GENOMIC DNA]</scope>
    <source>
        <strain evidence="4">SB210</strain>
    </source>
</reference>
<dbReference type="GeneID" id="7830689"/>
<dbReference type="EMBL" id="GG662435">
    <property type="protein sequence ID" value="EAS04913.1"/>
    <property type="molecule type" value="Genomic_DNA"/>
</dbReference>
<feature type="compositionally biased region" description="Polar residues" evidence="2">
    <location>
        <begin position="66"/>
        <end position="83"/>
    </location>
</feature>
<dbReference type="KEGG" id="tet:TTHERM_00684570"/>
<feature type="compositionally biased region" description="Polar residues" evidence="2">
    <location>
        <begin position="203"/>
        <end position="212"/>
    </location>
</feature>
<feature type="region of interest" description="Disordered" evidence="2">
    <location>
        <begin position="194"/>
        <end position="214"/>
    </location>
</feature>
<keyword evidence="4" id="KW-1185">Reference proteome</keyword>
<evidence type="ECO:0000313" key="3">
    <source>
        <dbReference type="EMBL" id="EAS04913.1"/>
    </source>
</evidence>
<evidence type="ECO:0000256" key="2">
    <source>
        <dbReference type="SAM" id="MobiDB-lite"/>
    </source>
</evidence>
<feature type="coiled-coil region" evidence="1">
    <location>
        <begin position="141"/>
        <end position="181"/>
    </location>
</feature>
<sequence>MFQPNSIRALRELKLDKELEKNTMMQQQQNNSLIKNKKSRSVSNSEFKDSKSNCDSSDFSEDDEIQQNQVRPQTTDGSQNRGLMQNNSEYFQMMKQLLEKNPYHPMNFIFDHKDMIQDLNQFIQETRQWREQQQKELEEQLKMNKQRAATSVEENEELQKKIKEQKEFEEYLEQVQQIQEQYNQDFSNYQKYMKKTDEKENKSSTNSSQVNDQDSKLFKQIEDSKKKISQIGNIEEYLQKAQIEVEYNKIKSETDKNKQINDYENDLNSDAKKYGINEDIMVGISEWEKQVDELLLNLNEKPNDITLTSKQRIQSARQNLKKDYVPTNNDQLDKDLEELDKEFQELEEMLEDVSTSNIK</sequence>